<dbReference type="PRINTS" id="PR00081">
    <property type="entry name" value="GDHRDH"/>
</dbReference>
<reference evidence="2 3" key="1">
    <citation type="journal article" date="2019" name="Int. J. Syst. Evol. Microbiol.">
        <title>The Global Catalogue of Microorganisms (GCM) 10K type strain sequencing project: providing services to taxonomists for standard genome sequencing and annotation.</title>
        <authorList>
            <consortium name="The Broad Institute Genomics Platform"/>
            <consortium name="The Broad Institute Genome Sequencing Center for Infectious Disease"/>
            <person name="Wu L."/>
            <person name="Ma J."/>
        </authorList>
    </citation>
    <scope>NUCLEOTIDE SEQUENCE [LARGE SCALE GENOMIC DNA]</scope>
    <source>
        <strain evidence="2 3">CGMCC 1.12237</strain>
    </source>
</reference>
<dbReference type="InterPro" id="IPR020904">
    <property type="entry name" value="Sc_DH/Rdtase_CS"/>
</dbReference>
<dbReference type="InterPro" id="IPR002347">
    <property type="entry name" value="SDR_fam"/>
</dbReference>
<evidence type="ECO:0000313" key="2">
    <source>
        <dbReference type="EMBL" id="MFC5369017.1"/>
    </source>
</evidence>
<dbReference type="InterPro" id="IPR036291">
    <property type="entry name" value="NAD(P)-bd_dom_sf"/>
</dbReference>
<evidence type="ECO:0000313" key="3">
    <source>
        <dbReference type="Proteomes" id="UP001596201"/>
    </source>
</evidence>
<sequence>MGIDLTDRTAVVTGGASGIGRGIAVELAREGADVVVADVDDQPNMDEERERGTTVDLVRDLGRDAEYVETDVTSESDVQGLMDATAERFGGIDILVNNAGIAGGGSARETSLEFWNRVLAINLTGAFLCAKYAIPHLVDSEQARIINISSQGSKRASGTNTAYCVSKAGISHLTKSLAAELGPEGVNVNAIMPGPIRTAMMAEVLDDPERRQEYVDQMCVPYHGYPEDIGRAAVFLASEDARFVAGHDLAVEGGWLVN</sequence>
<dbReference type="FunFam" id="3.40.50.720:FF:000084">
    <property type="entry name" value="Short-chain dehydrogenase reductase"/>
    <property type="match status" value="1"/>
</dbReference>
<dbReference type="GO" id="GO:0016491">
    <property type="term" value="F:oxidoreductase activity"/>
    <property type="evidence" value="ECO:0007669"/>
    <property type="project" value="UniProtKB-KW"/>
</dbReference>
<dbReference type="Gene3D" id="3.40.50.720">
    <property type="entry name" value="NAD(P)-binding Rossmann-like Domain"/>
    <property type="match status" value="1"/>
</dbReference>
<dbReference type="SUPFAM" id="SSF51735">
    <property type="entry name" value="NAD(P)-binding Rossmann-fold domains"/>
    <property type="match status" value="1"/>
</dbReference>
<dbReference type="CDD" id="cd05233">
    <property type="entry name" value="SDR_c"/>
    <property type="match status" value="1"/>
</dbReference>
<proteinExistence type="inferred from homology"/>
<keyword evidence="2" id="KW-0560">Oxidoreductase</keyword>
<gene>
    <name evidence="2" type="ORF">ACFPJ5_18985</name>
</gene>
<dbReference type="PRINTS" id="PR00080">
    <property type="entry name" value="SDRFAMILY"/>
</dbReference>
<dbReference type="Pfam" id="PF13561">
    <property type="entry name" value="adh_short_C2"/>
    <property type="match status" value="1"/>
</dbReference>
<accession>A0ABD5RG23</accession>
<dbReference type="PROSITE" id="PS00061">
    <property type="entry name" value="ADH_SHORT"/>
    <property type="match status" value="1"/>
</dbReference>
<comment type="caution">
    <text evidence="2">The sequence shown here is derived from an EMBL/GenBank/DDBJ whole genome shotgun (WGS) entry which is preliminary data.</text>
</comment>
<protein>
    <submittedName>
        <fullName evidence="2">SDR family NAD(P)-dependent oxidoreductase</fullName>
        <ecNumber evidence="2">1.1.1.-</ecNumber>
    </submittedName>
</protein>
<dbReference type="EC" id="1.1.1.-" evidence="2"/>
<dbReference type="EMBL" id="JBHSKX010000004">
    <property type="protein sequence ID" value="MFC5369017.1"/>
    <property type="molecule type" value="Genomic_DNA"/>
</dbReference>
<name>A0ABD5RG23_9EURY</name>
<dbReference type="Proteomes" id="UP001596201">
    <property type="component" value="Unassembled WGS sequence"/>
</dbReference>
<dbReference type="NCBIfam" id="NF005559">
    <property type="entry name" value="PRK07231.1"/>
    <property type="match status" value="1"/>
</dbReference>
<dbReference type="PANTHER" id="PTHR42760">
    <property type="entry name" value="SHORT-CHAIN DEHYDROGENASES/REDUCTASES FAMILY MEMBER"/>
    <property type="match status" value="1"/>
</dbReference>
<dbReference type="AlphaFoldDB" id="A0ABD5RG23"/>
<comment type="similarity">
    <text evidence="1">Belongs to the short-chain dehydrogenases/reductases (SDR) family.</text>
</comment>
<organism evidence="2 3">
    <name type="scientific">Salinirubrum litoreum</name>
    <dbReference type="NCBI Taxonomy" id="1126234"/>
    <lineage>
        <taxon>Archaea</taxon>
        <taxon>Methanobacteriati</taxon>
        <taxon>Methanobacteriota</taxon>
        <taxon>Stenosarchaea group</taxon>
        <taxon>Halobacteria</taxon>
        <taxon>Halobacteriales</taxon>
        <taxon>Haloferacaceae</taxon>
        <taxon>Salinirubrum</taxon>
    </lineage>
</organism>
<dbReference type="PANTHER" id="PTHR42760:SF124">
    <property type="entry name" value="SHORT-CHAIN DEHYDROGENASE_REDUCTASE"/>
    <property type="match status" value="1"/>
</dbReference>
<keyword evidence="3" id="KW-1185">Reference proteome</keyword>
<evidence type="ECO:0000256" key="1">
    <source>
        <dbReference type="ARBA" id="ARBA00006484"/>
    </source>
</evidence>
<dbReference type="RefSeq" id="WP_227231074.1">
    <property type="nucleotide sequence ID" value="NZ_JAJCVJ010000003.1"/>
</dbReference>